<keyword evidence="3" id="KW-1185">Reference proteome</keyword>
<reference evidence="2 3" key="1">
    <citation type="submission" date="2023-01" db="EMBL/GenBank/DDBJ databases">
        <title>Analysis of 21 Apiospora genomes using comparative genomics revels a genus with tremendous synthesis potential of carbohydrate active enzymes and secondary metabolites.</title>
        <authorList>
            <person name="Sorensen T."/>
        </authorList>
    </citation>
    <scope>NUCLEOTIDE SEQUENCE [LARGE SCALE GENOMIC DNA]</scope>
    <source>
        <strain evidence="2 3">CBS 83171</strain>
    </source>
</reference>
<feature type="transmembrane region" description="Helical" evidence="1">
    <location>
        <begin position="242"/>
        <end position="267"/>
    </location>
</feature>
<feature type="transmembrane region" description="Helical" evidence="1">
    <location>
        <begin position="288"/>
        <end position="321"/>
    </location>
</feature>
<evidence type="ECO:0000313" key="3">
    <source>
        <dbReference type="Proteomes" id="UP001446871"/>
    </source>
</evidence>
<protein>
    <submittedName>
        <fullName evidence="2">Uncharacterized protein</fullName>
    </submittedName>
</protein>
<keyword evidence="1" id="KW-0812">Transmembrane</keyword>
<dbReference type="Proteomes" id="UP001446871">
    <property type="component" value="Unassembled WGS sequence"/>
</dbReference>
<dbReference type="Gene3D" id="1.20.120.20">
    <property type="entry name" value="Apolipoprotein"/>
    <property type="match status" value="1"/>
</dbReference>
<organism evidence="2 3">
    <name type="scientific">Apiospora saccharicola</name>
    <dbReference type="NCBI Taxonomy" id="335842"/>
    <lineage>
        <taxon>Eukaryota</taxon>
        <taxon>Fungi</taxon>
        <taxon>Dikarya</taxon>
        <taxon>Ascomycota</taxon>
        <taxon>Pezizomycotina</taxon>
        <taxon>Sordariomycetes</taxon>
        <taxon>Xylariomycetidae</taxon>
        <taxon>Amphisphaeriales</taxon>
        <taxon>Apiosporaceae</taxon>
        <taxon>Apiospora</taxon>
    </lineage>
</organism>
<comment type="caution">
    <text evidence="2">The sequence shown here is derived from an EMBL/GenBank/DDBJ whole genome shotgun (WGS) entry which is preliminary data.</text>
</comment>
<sequence length="419" mass="45961">MDMGDFATFNWTKISLTGKPTTKLLIRSLPERDLIDKVKGSVGDTVDSLSKGTGNVIDGAQDKVKNATQQISDKAKGLVDEVGNNLGDVKDIVEKLVEKVLGKIEQQLNEWGLNVVRKLNELGMSQRYSLHVRYWCKVPRVVDYSNSTTRFSTGAQNCTPLFGEAPGVNTTFDPAINKGRIFSFSPGDLVANVTQIFLMPKDVQQKIREPIDKGANAAQREIDGAMNSLKRGAMLLTFGPTLVVYAVACTCSWLLFLAMAVDLGYYVCKGRHKRAVEQRFLTMQAGKYGRWTLAGALEITAVVGMYALLLGAIIVTVVGLMTSIVNKLSQAVHVQIAAGASLILLSWISFALMLVVRLLLKKRAEKIEFEHEVQARVQDELMHAMPGGGAPRAGPYGDNQSMEFDNSSIYTQKHNNPGY</sequence>
<keyword evidence="1" id="KW-0472">Membrane</keyword>
<evidence type="ECO:0000256" key="1">
    <source>
        <dbReference type="SAM" id="Phobius"/>
    </source>
</evidence>
<evidence type="ECO:0000313" key="2">
    <source>
        <dbReference type="EMBL" id="KAK8057045.1"/>
    </source>
</evidence>
<accession>A0ABR1UDT9</accession>
<name>A0ABR1UDT9_9PEZI</name>
<dbReference type="EMBL" id="JAQQWM010000007">
    <property type="protein sequence ID" value="KAK8057045.1"/>
    <property type="molecule type" value="Genomic_DNA"/>
</dbReference>
<feature type="transmembrane region" description="Helical" evidence="1">
    <location>
        <begin position="333"/>
        <end position="360"/>
    </location>
</feature>
<gene>
    <name evidence="2" type="ORF">PG996_010982</name>
</gene>
<keyword evidence="1" id="KW-1133">Transmembrane helix</keyword>
<proteinExistence type="predicted"/>